<name>A0ACC1P4N1_9APHY</name>
<sequence length="204" mass="21383">MLLVLTAAAVSCILPFCRGAPQVQLGNSILIGTQNTGQTEFFGGIPYAEPPTGGLRFAPPVLKTDPGVTTFDASTYGVSCPVGGQSNLDEDCLTLNILRPLGTSAGGGLPVMMWIYGGGFQAGDASQYDGTGFAIAGINRGTPIIYVNFNYRLGALGFPQGLEATSRGALNLGLKDMLTALEWVQRNIDAFGGDPSKVWFRPNC</sequence>
<dbReference type="EMBL" id="JANSHE010003496">
    <property type="protein sequence ID" value="KAJ2985861.1"/>
    <property type="molecule type" value="Genomic_DNA"/>
</dbReference>
<keyword evidence="2" id="KW-1185">Reference proteome</keyword>
<protein>
    <submittedName>
        <fullName evidence="1">Uncharacterized protein</fullName>
    </submittedName>
</protein>
<comment type="caution">
    <text evidence="1">The sequence shown here is derived from an EMBL/GenBank/DDBJ whole genome shotgun (WGS) entry which is preliminary data.</text>
</comment>
<accession>A0ACC1P4N1</accession>
<evidence type="ECO:0000313" key="2">
    <source>
        <dbReference type="Proteomes" id="UP001144978"/>
    </source>
</evidence>
<dbReference type="Proteomes" id="UP001144978">
    <property type="component" value="Unassembled WGS sequence"/>
</dbReference>
<reference evidence="1" key="1">
    <citation type="submission" date="2022-08" db="EMBL/GenBank/DDBJ databases">
        <title>Genome Sequence of Pycnoporus sanguineus.</title>
        <authorList>
            <person name="Buettner E."/>
        </authorList>
    </citation>
    <scope>NUCLEOTIDE SEQUENCE</scope>
    <source>
        <strain evidence="1">CG-C14</strain>
    </source>
</reference>
<organism evidence="1 2">
    <name type="scientific">Trametes sanguinea</name>
    <dbReference type="NCBI Taxonomy" id="158606"/>
    <lineage>
        <taxon>Eukaryota</taxon>
        <taxon>Fungi</taxon>
        <taxon>Dikarya</taxon>
        <taxon>Basidiomycota</taxon>
        <taxon>Agaricomycotina</taxon>
        <taxon>Agaricomycetes</taxon>
        <taxon>Polyporales</taxon>
        <taxon>Polyporaceae</taxon>
        <taxon>Trametes</taxon>
    </lineage>
</organism>
<proteinExistence type="predicted"/>
<evidence type="ECO:0000313" key="1">
    <source>
        <dbReference type="EMBL" id="KAJ2985861.1"/>
    </source>
</evidence>
<gene>
    <name evidence="1" type="ORF">NUW54_g10005</name>
</gene>